<dbReference type="PANTHER" id="PTHR37721:SF1">
    <property type="entry name" value="OS05G0464200 PROTEIN"/>
    <property type="match status" value="1"/>
</dbReference>
<protein>
    <submittedName>
        <fullName evidence="2">Uncharacterized protein</fullName>
    </submittedName>
</protein>
<feature type="compositionally biased region" description="Basic and acidic residues" evidence="1">
    <location>
        <begin position="46"/>
        <end position="60"/>
    </location>
</feature>
<comment type="caution">
    <text evidence="2">The sequence shown here is derived from an EMBL/GenBank/DDBJ whole genome shotgun (WGS) entry which is preliminary data.</text>
</comment>
<sequence length="85" mass="8874">MLMASGSTCQERKNKRKVTQFPPRRGHVKAQIFGSIVKSVVSVASKAKEATAKNKGEGSDGKSSSSGTSSSHQSGYFSEGNGHAS</sequence>
<dbReference type="EMBL" id="VEPZ02000069">
    <property type="protein sequence ID" value="KAE8734448.1"/>
    <property type="molecule type" value="Genomic_DNA"/>
</dbReference>
<reference evidence="2" key="1">
    <citation type="submission" date="2019-09" db="EMBL/GenBank/DDBJ databases">
        <title>Draft genome information of white flower Hibiscus syriacus.</title>
        <authorList>
            <person name="Kim Y.-M."/>
        </authorList>
    </citation>
    <scope>NUCLEOTIDE SEQUENCE [LARGE SCALE GENOMIC DNA]</scope>
    <source>
        <strain evidence="2">YM2019G1</strain>
    </source>
</reference>
<proteinExistence type="predicted"/>
<evidence type="ECO:0000313" key="2">
    <source>
        <dbReference type="EMBL" id="KAE8734448.1"/>
    </source>
</evidence>
<evidence type="ECO:0000256" key="1">
    <source>
        <dbReference type="SAM" id="MobiDB-lite"/>
    </source>
</evidence>
<dbReference type="Proteomes" id="UP000436088">
    <property type="component" value="Unassembled WGS sequence"/>
</dbReference>
<accession>A0A6A3D3N1</accession>
<feature type="compositionally biased region" description="Low complexity" evidence="1">
    <location>
        <begin position="61"/>
        <end position="78"/>
    </location>
</feature>
<gene>
    <name evidence="2" type="ORF">F3Y22_tig00000764pilonHSYRG00065</name>
</gene>
<feature type="compositionally biased region" description="Basic residues" evidence="1">
    <location>
        <begin position="13"/>
        <end position="27"/>
    </location>
</feature>
<organism evidence="2 3">
    <name type="scientific">Hibiscus syriacus</name>
    <name type="common">Rose of Sharon</name>
    <dbReference type="NCBI Taxonomy" id="106335"/>
    <lineage>
        <taxon>Eukaryota</taxon>
        <taxon>Viridiplantae</taxon>
        <taxon>Streptophyta</taxon>
        <taxon>Embryophyta</taxon>
        <taxon>Tracheophyta</taxon>
        <taxon>Spermatophyta</taxon>
        <taxon>Magnoliopsida</taxon>
        <taxon>eudicotyledons</taxon>
        <taxon>Gunneridae</taxon>
        <taxon>Pentapetalae</taxon>
        <taxon>rosids</taxon>
        <taxon>malvids</taxon>
        <taxon>Malvales</taxon>
        <taxon>Malvaceae</taxon>
        <taxon>Malvoideae</taxon>
        <taxon>Hibiscus</taxon>
    </lineage>
</organism>
<dbReference type="AlphaFoldDB" id="A0A6A3D3N1"/>
<dbReference type="PANTHER" id="PTHR37721">
    <property type="entry name" value="OS05G0464200 PROTEIN"/>
    <property type="match status" value="1"/>
</dbReference>
<evidence type="ECO:0000313" key="3">
    <source>
        <dbReference type="Proteomes" id="UP000436088"/>
    </source>
</evidence>
<name>A0A6A3D3N1_HIBSY</name>
<keyword evidence="3" id="KW-1185">Reference proteome</keyword>
<feature type="region of interest" description="Disordered" evidence="1">
    <location>
        <begin position="46"/>
        <end position="85"/>
    </location>
</feature>
<feature type="region of interest" description="Disordered" evidence="1">
    <location>
        <begin position="1"/>
        <end position="27"/>
    </location>
</feature>